<feature type="chain" id="PRO_5015158572" description="Big-1 domain-containing protein" evidence="1">
    <location>
        <begin position="21"/>
        <end position="995"/>
    </location>
</feature>
<sequence>MNYFTRILVAAGVVALSACGGGGSDGGAFTPPVNENLRITISPATSSTTPFSLVDMPIRVQRANGSAVPDGTTVTVQVTPPSVAQVSSLVAVGGDDAIRYGERVTATTAAGVVNFRFHSRAVGSAIVTVSAAETGTSGLSGTNQATVNVVAGRPSDPRLTLTTASTTLPANRFGVEPFLGSPYLADVGITWRRLNGELATTFPPGRSNIVDVTVSPVVNTGGFSVPDDPDTTDIIEFLLHLVTAPVETNGGRAVIFLQSLDQPGTTTVYVSARDPDTDETIQAELPFTITNGTPRLPASITLNRDGAQVYITGSGGTTADRFEAIVTDGGGGFVPDPVSGSSSFNNIQAEIVGGAQGGEKLAASNAAGAAVRDGTIKFRTFSGIAGFSYQAGTRAGLVNIRTTVDRADNNVDNGIQDGVQVTRSLTVGDGRLFDLDITAANIRELRVNPFSEDATPLDPQDPFSPLIPPRPDGTYSYTVSAIATDRFGAPVVPGTEIRFGLIDAPQINGSFAIFGSDGNPGEGTTNFTAPTGAFQTQGGGAGPGDTVVVFGEDSIGNRDLESARTVSAVNSQTSLTTTYRFNFNDDTGVSVNNGPVLPYLIGRATDGNFSSVVPVEGPPQASFGAAAFTDFNGVARVTLNYGVVKIGKLSAIYAQGVGDVVNNSSELVTDVELVRYPGLAPGSLTVNPSDIAGNRTVSVTACLRDRLGSGAQGILLNYRFANLGAGTGRVNGVTGPGALTTPTGQDGCVTVDVSTSGVVQTTGTTPSVIFETPALSGATGILSDSANILVGLMFLTATPETITGDGGRLIDLQLVDAGGLPVPGVLIVGNCTATGGATLTITTQAPITNAQGRTQAVASGQGFDVTSGSGSATGTCTFTVAGGTVSDTVTWGSQNICDLFSPAVPEGCPAATLLMNITGSGVAGSVPAGLNCTGPGSCSREFAPTSSVQLVLSAAPTVFTCQTSGGPLVNFAPAATASIVMPPAGQTITCNVTFP</sequence>
<dbReference type="EMBL" id="CP027860">
    <property type="protein sequence ID" value="AVP98710.1"/>
    <property type="molecule type" value="Genomic_DNA"/>
</dbReference>
<proteinExistence type="predicted"/>
<dbReference type="RefSeq" id="WP_106892630.1">
    <property type="nucleotide sequence ID" value="NZ_CP027860.1"/>
</dbReference>
<name>A0A2P1PV55_9GAMM</name>
<evidence type="ECO:0000313" key="2">
    <source>
        <dbReference type="EMBL" id="AVP98710.1"/>
    </source>
</evidence>
<dbReference type="PROSITE" id="PS51257">
    <property type="entry name" value="PROKAR_LIPOPROTEIN"/>
    <property type="match status" value="1"/>
</dbReference>
<gene>
    <name evidence="2" type="ORF">C7S18_16610</name>
</gene>
<organism evidence="2 3">
    <name type="scientific">Ahniella affigens</name>
    <dbReference type="NCBI Taxonomy" id="2021234"/>
    <lineage>
        <taxon>Bacteria</taxon>
        <taxon>Pseudomonadati</taxon>
        <taxon>Pseudomonadota</taxon>
        <taxon>Gammaproteobacteria</taxon>
        <taxon>Lysobacterales</taxon>
        <taxon>Rhodanobacteraceae</taxon>
        <taxon>Ahniella</taxon>
    </lineage>
</organism>
<dbReference type="Proteomes" id="UP000241074">
    <property type="component" value="Chromosome"/>
</dbReference>
<reference evidence="2 3" key="2">
    <citation type="submission" date="2018-03" db="EMBL/GenBank/DDBJ databases">
        <authorList>
            <person name="Keele B.F."/>
        </authorList>
    </citation>
    <scope>NUCLEOTIDE SEQUENCE [LARGE SCALE GENOMIC DNA]</scope>
    <source>
        <strain evidence="2 3">D13</strain>
    </source>
</reference>
<evidence type="ECO:0008006" key="4">
    <source>
        <dbReference type="Google" id="ProtNLM"/>
    </source>
</evidence>
<dbReference type="KEGG" id="xba:C7S18_16610"/>
<keyword evidence="3" id="KW-1185">Reference proteome</keyword>
<evidence type="ECO:0000313" key="3">
    <source>
        <dbReference type="Proteomes" id="UP000241074"/>
    </source>
</evidence>
<dbReference type="AlphaFoldDB" id="A0A2P1PV55"/>
<dbReference type="OrthoDB" id="5730733at2"/>
<feature type="signal peptide" evidence="1">
    <location>
        <begin position="1"/>
        <end position="20"/>
    </location>
</feature>
<keyword evidence="1" id="KW-0732">Signal</keyword>
<accession>A0A2P1PV55</accession>
<evidence type="ECO:0000256" key="1">
    <source>
        <dbReference type="SAM" id="SignalP"/>
    </source>
</evidence>
<protein>
    <recommendedName>
        <fullName evidence="4">Big-1 domain-containing protein</fullName>
    </recommendedName>
</protein>
<reference evidence="2 3" key="1">
    <citation type="submission" date="2018-03" db="EMBL/GenBank/DDBJ databases">
        <title>Ahniella affigens gen. nov., sp. nov., a gammaproteobacterium isolated from sandy soil near a stream.</title>
        <authorList>
            <person name="Ko Y."/>
            <person name="Kim J.-H."/>
        </authorList>
    </citation>
    <scope>NUCLEOTIDE SEQUENCE [LARGE SCALE GENOMIC DNA]</scope>
    <source>
        <strain evidence="2 3">D13</strain>
    </source>
</reference>